<protein>
    <submittedName>
        <fullName evidence="1">Uncharacterized protein</fullName>
    </submittedName>
</protein>
<dbReference type="Proteomes" id="UP000053105">
    <property type="component" value="Unassembled WGS sequence"/>
</dbReference>
<accession>A0A0M9A8B9</accession>
<proteinExistence type="predicted"/>
<name>A0A0M9A8B9_9HYME</name>
<organism evidence="1 2">
    <name type="scientific">Melipona quadrifasciata</name>
    <dbReference type="NCBI Taxonomy" id="166423"/>
    <lineage>
        <taxon>Eukaryota</taxon>
        <taxon>Metazoa</taxon>
        <taxon>Ecdysozoa</taxon>
        <taxon>Arthropoda</taxon>
        <taxon>Hexapoda</taxon>
        <taxon>Insecta</taxon>
        <taxon>Pterygota</taxon>
        <taxon>Neoptera</taxon>
        <taxon>Endopterygota</taxon>
        <taxon>Hymenoptera</taxon>
        <taxon>Apocrita</taxon>
        <taxon>Aculeata</taxon>
        <taxon>Apoidea</taxon>
        <taxon>Anthophila</taxon>
        <taxon>Apidae</taxon>
        <taxon>Melipona</taxon>
    </lineage>
</organism>
<dbReference type="EMBL" id="KQ435721">
    <property type="protein sequence ID" value="KOX78536.1"/>
    <property type="molecule type" value="Genomic_DNA"/>
</dbReference>
<sequence>MLALDHAFLSRHLSTPFVDHSHRMCTTAIKINILEKGFRSYTPYGCNNRERMKKEKKKTNV</sequence>
<keyword evidence="2" id="KW-1185">Reference proteome</keyword>
<dbReference type="AlphaFoldDB" id="A0A0M9A8B9"/>
<evidence type="ECO:0000313" key="2">
    <source>
        <dbReference type="Proteomes" id="UP000053105"/>
    </source>
</evidence>
<reference evidence="1 2" key="1">
    <citation type="submission" date="2015-07" db="EMBL/GenBank/DDBJ databases">
        <title>The genome of Melipona quadrifasciata.</title>
        <authorList>
            <person name="Pan H."/>
            <person name="Kapheim K."/>
        </authorList>
    </citation>
    <scope>NUCLEOTIDE SEQUENCE [LARGE SCALE GENOMIC DNA]</scope>
    <source>
        <strain evidence="1">0111107301</strain>
        <tissue evidence="1">Whole body</tissue>
    </source>
</reference>
<gene>
    <name evidence="1" type="ORF">WN51_10344</name>
</gene>
<evidence type="ECO:0000313" key="1">
    <source>
        <dbReference type="EMBL" id="KOX78536.1"/>
    </source>
</evidence>